<keyword evidence="1" id="KW-0812">Transmembrane</keyword>
<reference evidence="2 3" key="1">
    <citation type="journal article" date="2020" name="Cell">
        <title>Large-Scale Comparative Analyses of Tick Genomes Elucidate Their Genetic Diversity and Vector Capacities.</title>
        <authorList>
            <consortium name="Tick Genome and Microbiome Consortium (TIGMIC)"/>
            <person name="Jia N."/>
            <person name="Wang J."/>
            <person name="Shi W."/>
            <person name="Du L."/>
            <person name="Sun Y."/>
            <person name="Zhan W."/>
            <person name="Jiang J.F."/>
            <person name="Wang Q."/>
            <person name="Zhang B."/>
            <person name="Ji P."/>
            <person name="Bell-Sakyi L."/>
            <person name="Cui X.M."/>
            <person name="Yuan T.T."/>
            <person name="Jiang B.G."/>
            <person name="Yang W.F."/>
            <person name="Lam T.T."/>
            <person name="Chang Q.C."/>
            <person name="Ding S.J."/>
            <person name="Wang X.J."/>
            <person name="Zhu J.G."/>
            <person name="Ruan X.D."/>
            <person name="Zhao L."/>
            <person name="Wei J.T."/>
            <person name="Ye R.Z."/>
            <person name="Que T.C."/>
            <person name="Du C.H."/>
            <person name="Zhou Y.H."/>
            <person name="Cheng J.X."/>
            <person name="Dai P.F."/>
            <person name="Guo W.B."/>
            <person name="Han X.H."/>
            <person name="Huang E.J."/>
            <person name="Li L.F."/>
            <person name="Wei W."/>
            <person name="Gao Y.C."/>
            <person name="Liu J.Z."/>
            <person name="Shao H.Z."/>
            <person name="Wang X."/>
            <person name="Wang C.C."/>
            <person name="Yang T.C."/>
            <person name="Huo Q.B."/>
            <person name="Li W."/>
            <person name="Chen H.Y."/>
            <person name="Chen S.E."/>
            <person name="Zhou L.G."/>
            <person name="Ni X.B."/>
            <person name="Tian J.H."/>
            <person name="Sheng Y."/>
            <person name="Liu T."/>
            <person name="Pan Y.S."/>
            <person name="Xia L.Y."/>
            <person name="Li J."/>
            <person name="Zhao F."/>
            <person name="Cao W.C."/>
        </authorList>
    </citation>
    <scope>NUCLEOTIDE SEQUENCE [LARGE SCALE GENOMIC DNA]</scope>
    <source>
        <strain evidence="2">HaeL-2018</strain>
    </source>
</reference>
<dbReference type="Proteomes" id="UP000821853">
    <property type="component" value="Chromosome 8"/>
</dbReference>
<accession>A0A9J6GYW2</accession>
<name>A0A9J6GYW2_HAELO</name>
<proteinExistence type="predicted"/>
<feature type="transmembrane region" description="Helical" evidence="1">
    <location>
        <begin position="92"/>
        <end position="109"/>
    </location>
</feature>
<feature type="transmembrane region" description="Helical" evidence="1">
    <location>
        <begin position="322"/>
        <end position="343"/>
    </location>
</feature>
<evidence type="ECO:0000313" key="3">
    <source>
        <dbReference type="Proteomes" id="UP000821853"/>
    </source>
</evidence>
<feature type="transmembrane region" description="Helical" evidence="1">
    <location>
        <begin position="179"/>
        <end position="200"/>
    </location>
</feature>
<comment type="caution">
    <text evidence="2">The sequence shown here is derived from an EMBL/GenBank/DDBJ whole genome shotgun (WGS) entry which is preliminary data.</text>
</comment>
<protein>
    <submittedName>
        <fullName evidence="2">Uncharacterized protein</fullName>
    </submittedName>
</protein>
<evidence type="ECO:0000256" key="1">
    <source>
        <dbReference type="SAM" id="Phobius"/>
    </source>
</evidence>
<dbReference type="AlphaFoldDB" id="A0A9J6GYW2"/>
<keyword evidence="1" id="KW-0472">Membrane</keyword>
<feature type="transmembrane region" description="Helical" evidence="1">
    <location>
        <begin position="289"/>
        <end position="310"/>
    </location>
</feature>
<keyword evidence="3" id="KW-1185">Reference proteome</keyword>
<dbReference type="EMBL" id="JABSTR010000010">
    <property type="protein sequence ID" value="KAH9380653.1"/>
    <property type="molecule type" value="Genomic_DNA"/>
</dbReference>
<organism evidence="2 3">
    <name type="scientific">Haemaphysalis longicornis</name>
    <name type="common">Bush tick</name>
    <dbReference type="NCBI Taxonomy" id="44386"/>
    <lineage>
        <taxon>Eukaryota</taxon>
        <taxon>Metazoa</taxon>
        <taxon>Ecdysozoa</taxon>
        <taxon>Arthropoda</taxon>
        <taxon>Chelicerata</taxon>
        <taxon>Arachnida</taxon>
        <taxon>Acari</taxon>
        <taxon>Parasitiformes</taxon>
        <taxon>Ixodida</taxon>
        <taxon>Ixodoidea</taxon>
        <taxon>Ixodidae</taxon>
        <taxon>Haemaphysalinae</taxon>
        <taxon>Haemaphysalis</taxon>
    </lineage>
</organism>
<dbReference type="VEuPathDB" id="VectorBase:HLOH_043314"/>
<gene>
    <name evidence="2" type="ORF">HPB48_005695</name>
</gene>
<evidence type="ECO:0000313" key="2">
    <source>
        <dbReference type="EMBL" id="KAH9380653.1"/>
    </source>
</evidence>
<dbReference type="OrthoDB" id="6508082at2759"/>
<keyword evidence="1" id="KW-1133">Transmembrane helix</keyword>
<feature type="transmembrane region" description="Helical" evidence="1">
    <location>
        <begin position="220"/>
        <end position="248"/>
    </location>
</feature>
<sequence>MLDRRGVIMHPAAERIAMSHTPFFSRRPDCRVNQMGVDYSKDQKDRQDPQPKDNNVVVGFFVIARFHRILGYSFVTRNSENGKPRSKILSPYLLYAIVSWIVYVFVIGSDINRVLTLLEDQRNRVIDRAIQILGNARCLGIEISAVLLILTKSEEFVELVEYLVELERRIRRTAPLKRAAITVLCLNVLFSITSVLSISAEIYDFDEYSHAAYMKILYGLFSVVFAENVCMISFSWLMFFSLAFSGCLSRINEDITRMSTEVVVNMRELGELHRLFSDVGGAFARLEHLLGVAILICFPLNIVNAAPWGYYMLKADKGTTIFMLDLIGFLTICAEMFAAGVYTRATKQEVRMMLELEFLSLSTR</sequence>